<dbReference type="EMBL" id="JAQQWI010000018">
    <property type="protein sequence ID" value="KAK8001996.1"/>
    <property type="molecule type" value="Genomic_DNA"/>
</dbReference>
<sequence length="69" mass="7234">MKFSWPRKPEPGRAPPESCTTARSGTYNMGATTSRIYRPSNTPAPAPRQPSAPALSAPALSVPAPTAAR</sequence>
<comment type="caution">
    <text evidence="2">The sequence shown here is derived from an EMBL/GenBank/DDBJ whole genome shotgun (WGS) entry which is preliminary data.</text>
</comment>
<name>A0ABR1R942_9PEZI</name>
<dbReference type="Proteomes" id="UP001396898">
    <property type="component" value="Unassembled WGS sequence"/>
</dbReference>
<evidence type="ECO:0000256" key="1">
    <source>
        <dbReference type="SAM" id="MobiDB-lite"/>
    </source>
</evidence>
<evidence type="ECO:0000313" key="2">
    <source>
        <dbReference type="EMBL" id="KAK8001996.1"/>
    </source>
</evidence>
<keyword evidence="3" id="KW-1185">Reference proteome</keyword>
<accession>A0ABR1R942</accession>
<evidence type="ECO:0000313" key="3">
    <source>
        <dbReference type="Proteomes" id="UP001396898"/>
    </source>
</evidence>
<gene>
    <name evidence="2" type="ORF">PG991_014218</name>
</gene>
<feature type="compositionally biased region" description="Low complexity" evidence="1">
    <location>
        <begin position="51"/>
        <end position="69"/>
    </location>
</feature>
<reference evidence="2 3" key="1">
    <citation type="submission" date="2023-01" db="EMBL/GenBank/DDBJ databases">
        <title>Analysis of 21 Apiospora genomes using comparative genomics revels a genus with tremendous synthesis potential of carbohydrate active enzymes and secondary metabolites.</title>
        <authorList>
            <person name="Sorensen T."/>
        </authorList>
    </citation>
    <scope>NUCLEOTIDE SEQUENCE [LARGE SCALE GENOMIC DNA]</scope>
    <source>
        <strain evidence="2 3">CBS 20057</strain>
    </source>
</reference>
<proteinExistence type="predicted"/>
<feature type="region of interest" description="Disordered" evidence="1">
    <location>
        <begin position="1"/>
        <end position="69"/>
    </location>
</feature>
<protein>
    <submittedName>
        <fullName evidence="2">Uncharacterized protein</fullName>
    </submittedName>
</protein>
<organism evidence="2 3">
    <name type="scientific">Apiospora marii</name>
    <dbReference type="NCBI Taxonomy" id="335849"/>
    <lineage>
        <taxon>Eukaryota</taxon>
        <taxon>Fungi</taxon>
        <taxon>Dikarya</taxon>
        <taxon>Ascomycota</taxon>
        <taxon>Pezizomycotina</taxon>
        <taxon>Sordariomycetes</taxon>
        <taxon>Xylariomycetidae</taxon>
        <taxon>Amphisphaeriales</taxon>
        <taxon>Apiosporaceae</taxon>
        <taxon>Apiospora</taxon>
    </lineage>
</organism>
<feature type="compositionally biased region" description="Polar residues" evidence="1">
    <location>
        <begin position="18"/>
        <end position="41"/>
    </location>
</feature>